<feature type="chain" id="PRO_5015594781" evidence="5">
    <location>
        <begin position="22"/>
        <end position="857"/>
    </location>
</feature>
<dbReference type="SMART" id="SM00205">
    <property type="entry name" value="THN"/>
    <property type="match status" value="1"/>
</dbReference>
<dbReference type="Gene3D" id="2.90.10.10">
    <property type="entry name" value="Bulb-type lectin domain"/>
    <property type="match status" value="1"/>
</dbReference>
<comment type="caution">
    <text evidence="7">The sequence shown here is derived from an EMBL/GenBank/DDBJ whole genome shotgun (WGS) entry which is preliminary data.</text>
</comment>
<dbReference type="Proteomes" id="UP000245207">
    <property type="component" value="Unassembled WGS sequence"/>
</dbReference>
<keyword evidence="4" id="KW-1133">Transmembrane helix</keyword>
<feature type="transmembrane region" description="Helical" evidence="4">
    <location>
        <begin position="548"/>
        <end position="569"/>
    </location>
</feature>
<feature type="signal peptide" evidence="5">
    <location>
        <begin position="1"/>
        <end position="21"/>
    </location>
</feature>
<dbReference type="PROSITE" id="PS50927">
    <property type="entry name" value="BULB_LECTIN"/>
    <property type="match status" value="1"/>
</dbReference>
<evidence type="ECO:0000313" key="7">
    <source>
        <dbReference type="EMBL" id="PWA48011.1"/>
    </source>
</evidence>
<gene>
    <name evidence="7" type="ORF">CTI12_AA495660</name>
</gene>
<keyword evidence="4" id="KW-0812">Transmembrane</keyword>
<dbReference type="InterPro" id="IPR036426">
    <property type="entry name" value="Bulb-type_lectin_dom_sf"/>
</dbReference>
<dbReference type="PANTHER" id="PTHR31048">
    <property type="entry name" value="OS03G0233200 PROTEIN"/>
    <property type="match status" value="1"/>
</dbReference>
<evidence type="ECO:0000313" key="8">
    <source>
        <dbReference type="Proteomes" id="UP000245207"/>
    </source>
</evidence>
<dbReference type="Pfam" id="PF05699">
    <property type="entry name" value="Dimer_Tnp_hAT"/>
    <property type="match status" value="1"/>
</dbReference>
<dbReference type="GO" id="GO:0046983">
    <property type="term" value="F:protein dimerization activity"/>
    <property type="evidence" value="ECO:0007669"/>
    <property type="project" value="InterPro"/>
</dbReference>
<dbReference type="InterPro" id="IPR008906">
    <property type="entry name" value="HATC_C_dom"/>
</dbReference>
<dbReference type="InterPro" id="IPR003609">
    <property type="entry name" value="Pan_app"/>
</dbReference>
<protein>
    <submittedName>
        <fullName evidence="7">Apple-like protein</fullName>
    </submittedName>
</protein>
<dbReference type="SUPFAM" id="SSF56112">
    <property type="entry name" value="Protein kinase-like (PK-like)"/>
    <property type="match status" value="1"/>
</dbReference>
<dbReference type="Gene3D" id="2.60.110.10">
    <property type="entry name" value="Thaumatin"/>
    <property type="match status" value="1"/>
</dbReference>
<dbReference type="OrthoDB" id="430315at2759"/>
<dbReference type="Pfam" id="PF07714">
    <property type="entry name" value="PK_Tyr_Ser-Thr"/>
    <property type="match status" value="1"/>
</dbReference>
<dbReference type="Pfam" id="PF08276">
    <property type="entry name" value="PAN_2"/>
    <property type="match status" value="1"/>
</dbReference>
<dbReference type="InterPro" id="IPR001480">
    <property type="entry name" value="Bulb-type_lectin_dom"/>
</dbReference>
<name>A0A2U1LG99_ARTAN</name>
<keyword evidence="4" id="KW-0472">Membrane</keyword>
<keyword evidence="1 5" id="KW-0732">Signal</keyword>
<dbReference type="PROSITE" id="PS51367">
    <property type="entry name" value="THAUMATIN_2"/>
    <property type="match status" value="1"/>
</dbReference>
<dbReference type="Pfam" id="PF00314">
    <property type="entry name" value="Thaumatin"/>
    <property type="match status" value="1"/>
</dbReference>
<evidence type="ECO:0000256" key="2">
    <source>
        <dbReference type="ARBA" id="ARBA00023180"/>
    </source>
</evidence>
<dbReference type="InterPro" id="IPR011009">
    <property type="entry name" value="Kinase-like_dom_sf"/>
</dbReference>
<feature type="domain" description="Bulb-type lectin" evidence="6">
    <location>
        <begin position="224"/>
        <end position="346"/>
    </location>
</feature>
<dbReference type="STRING" id="35608.A0A2U1LG99"/>
<dbReference type="FunFam" id="3.30.200.20:FF:000924">
    <property type="entry name" value="Uncharacterized protein"/>
    <property type="match status" value="1"/>
</dbReference>
<feature type="region of interest" description="Disordered" evidence="3">
    <location>
        <begin position="836"/>
        <end position="857"/>
    </location>
</feature>
<dbReference type="SUPFAM" id="SSF49870">
    <property type="entry name" value="Osmotin, thaumatin-like protein"/>
    <property type="match status" value="1"/>
</dbReference>
<accession>A0A2U1LG99</accession>
<dbReference type="InterPro" id="IPR037176">
    <property type="entry name" value="Osmotin/thaumatin-like_sf"/>
</dbReference>
<evidence type="ECO:0000256" key="3">
    <source>
        <dbReference type="SAM" id="MobiDB-lite"/>
    </source>
</evidence>
<keyword evidence="8" id="KW-1185">Reference proteome</keyword>
<keyword evidence="2" id="KW-0325">Glycoprotein</keyword>
<evidence type="ECO:0000256" key="1">
    <source>
        <dbReference type="ARBA" id="ARBA00022729"/>
    </source>
</evidence>
<dbReference type="AlphaFoldDB" id="A0A2U1LG99"/>
<proteinExistence type="predicted"/>
<dbReference type="InterPro" id="IPR012337">
    <property type="entry name" value="RNaseH-like_sf"/>
</dbReference>
<dbReference type="Gene3D" id="3.30.200.20">
    <property type="entry name" value="Phosphorylase Kinase, domain 1"/>
    <property type="match status" value="1"/>
</dbReference>
<sequence length="857" mass="95363">MVPQILLSLLFCLLFSKGVSGTKITVVNNCNFTVWPGISGSPYFNITGFELTKGTSRSFQAPGNWSGVIWGRTGCDFNKSGEMECKGRNYTQPVTVAELNMTLGDDYYDVSLLSGFNLPMTIEAKGTDDSCSVTGCATDLNKQCPDDLKLEGGGGCKSACQVYPTKEYCCTYSDYGRCKPTSHGTFFNSACPKAITYESDGPKYSASCTGDDFTVRFCPRADIFSSIKLGEKLNSYDTLDSVNGDVSLGFFPFNGRKLSIRYWDGKTNWPVWVANTNTIVISSSFDQALSIDRNTGNLVITSGRKIITNITNIDVGPNPNVTATLEDNGAFTLSWEAPDEVSLRLVIRQRGQPYWNSGNSTHQTFDFMRQLEGYEINYTYNDNQGFISYDIDQDYVDPEGYPSVRPWFLTYQGRLAAGSDSLFFTPEFCYGIQTRMGCMKGSSGLPECRTENDNFSQQNGEFDADVTTSVTDSNLSLGISDCFVKCWNSCSCVGFNNSNNDGTGCVFWNGKNRFSPNPHETSTLIYVISSQNQINPSLGNKTKSDLKLIWILIGISIPVVILCLGLLWCRKKRMHRQEEERRKRDEYSLELTASESLEDVHRVESNGRKDNNLLGKLSDGREVAIKRLSKTSGQGLVEFKNELVLIAKLQHTHLVRVLGCCIHEVEKMLIYEYMPNKSLDFFLFGKQIFSDLDVYLEEGIYLCKDNSGISFKILGWWKSHETKFPARFLAIPITTIASEATFSAGGHVIDTYHTSLNPETDICIADIIRVFGRSADVYWGVWHKVQGLQDGGFGREECQIATFCGLSVEEFRGNLKGRNVVMNDGLTPKPVDPKFDANTSSSDAQQHVDGSITVFPD</sequence>
<dbReference type="PRINTS" id="PR00347">
    <property type="entry name" value="THAUMATIN"/>
</dbReference>
<organism evidence="7 8">
    <name type="scientific">Artemisia annua</name>
    <name type="common">Sweet wormwood</name>
    <dbReference type="NCBI Taxonomy" id="35608"/>
    <lineage>
        <taxon>Eukaryota</taxon>
        <taxon>Viridiplantae</taxon>
        <taxon>Streptophyta</taxon>
        <taxon>Embryophyta</taxon>
        <taxon>Tracheophyta</taxon>
        <taxon>Spermatophyta</taxon>
        <taxon>Magnoliopsida</taxon>
        <taxon>eudicotyledons</taxon>
        <taxon>Gunneridae</taxon>
        <taxon>Pentapetalae</taxon>
        <taxon>asterids</taxon>
        <taxon>campanulids</taxon>
        <taxon>Asterales</taxon>
        <taxon>Asteraceae</taxon>
        <taxon>Asteroideae</taxon>
        <taxon>Anthemideae</taxon>
        <taxon>Artemisiinae</taxon>
        <taxon>Artemisia</taxon>
    </lineage>
</organism>
<evidence type="ECO:0000259" key="6">
    <source>
        <dbReference type="PROSITE" id="PS50927"/>
    </source>
</evidence>
<dbReference type="InterPro" id="IPR001938">
    <property type="entry name" value="Thaumatin"/>
</dbReference>
<evidence type="ECO:0000256" key="4">
    <source>
        <dbReference type="SAM" id="Phobius"/>
    </source>
</evidence>
<evidence type="ECO:0000256" key="5">
    <source>
        <dbReference type="SAM" id="SignalP"/>
    </source>
</evidence>
<dbReference type="SUPFAM" id="SSF53098">
    <property type="entry name" value="Ribonuclease H-like"/>
    <property type="match status" value="1"/>
</dbReference>
<dbReference type="InterPro" id="IPR001245">
    <property type="entry name" value="Ser-Thr/Tyr_kinase_cat_dom"/>
</dbReference>
<reference evidence="7 8" key="1">
    <citation type="journal article" date="2018" name="Mol. Plant">
        <title>The genome of Artemisia annua provides insight into the evolution of Asteraceae family and artemisinin biosynthesis.</title>
        <authorList>
            <person name="Shen Q."/>
            <person name="Zhang L."/>
            <person name="Liao Z."/>
            <person name="Wang S."/>
            <person name="Yan T."/>
            <person name="Shi P."/>
            <person name="Liu M."/>
            <person name="Fu X."/>
            <person name="Pan Q."/>
            <person name="Wang Y."/>
            <person name="Lv Z."/>
            <person name="Lu X."/>
            <person name="Zhang F."/>
            <person name="Jiang W."/>
            <person name="Ma Y."/>
            <person name="Chen M."/>
            <person name="Hao X."/>
            <person name="Li L."/>
            <person name="Tang Y."/>
            <person name="Lv G."/>
            <person name="Zhou Y."/>
            <person name="Sun X."/>
            <person name="Brodelius P.E."/>
            <person name="Rose J.K.C."/>
            <person name="Tang K."/>
        </authorList>
    </citation>
    <scope>NUCLEOTIDE SEQUENCE [LARGE SCALE GENOMIC DNA]</scope>
    <source>
        <strain evidence="8">cv. Huhao1</strain>
        <tissue evidence="7">Leaf</tissue>
    </source>
</reference>
<dbReference type="EMBL" id="PKPP01009543">
    <property type="protein sequence ID" value="PWA48011.1"/>
    <property type="molecule type" value="Genomic_DNA"/>
</dbReference>
<dbReference type="GO" id="GO:0004672">
    <property type="term" value="F:protein kinase activity"/>
    <property type="evidence" value="ECO:0007669"/>
    <property type="project" value="InterPro"/>
</dbReference>